<dbReference type="Proteomes" id="UP000198211">
    <property type="component" value="Unassembled WGS sequence"/>
</dbReference>
<dbReference type="OrthoDB" id="167591at2759"/>
<dbReference type="AlphaFoldDB" id="A0A225WE61"/>
<gene>
    <name evidence="1" type="ORF">PHMEG_00010389</name>
</gene>
<keyword evidence="2" id="KW-1185">Reference proteome</keyword>
<organism evidence="1 2">
    <name type="scientific">Phytophthora megakarya</name>
    <dbReference type="NCBI Taxonomy" id="4795"/>
    <lineage>
        <taxon>Eukaryota</taxon>
        <taxon>Sar</taxon>
        <taxon>Stramenopiles</taxon>
        <taxon>Oomycota</taxon>
        <taxon>Peronosporomycetes</taxon>
        <taxon>Peronosporales</taxon>
        <taxon>Peronosporaceae</taxon>
        <taxon>Phytophthora</taxon>
    </lineage>
</organism>
<accession>A0A225WE61</accession>
<dbReference type="STRING" id="4795.A0A225WE61"/>
<dbReference type="Gene3D" id="3.30.420.10">
    <property type="entry name" value="Ribonuclease H-like superfamily/Ribonuclease H"/>
    <property type="match status" value="1"/>
</dbReference>
<evidence type="ECO:0000313" key="2">
    <source>
        <dbReference type="Proteomes" id="UP000198211"/>
    </source>
</evidence>
<protein>
    <submittedName>
        <fullName evidence="1">Retroelement</fullName>
    </submittedName>
</protein>
<evidence type="ECO:0000313" key="1">
    <source>
        <dbReference type="EMBL" id="OWZ15895.1"/>
    </source>
</evidence>
<proteinExistence type="predicted"/>
<dbReference type="GO" id="GO:0003676">
    <property type="term" value="F:nucleic acid binding"/>
    <property type="evidence" value="ECO:0007669"/>
    <property type="project" value="InterPro"/>
</dbReference>
<sequence>MGIKLRMTISCRTQADGQVERQNCTLKDAPRCMVSLHGTDWVDVLGTVEFAHLTLVSSSTKMSPFEIDTSRVARMPIGATTTRNEYTINAKKITVVLWLKRSKIWQRPKIDSAHSDVVILATSNLPLEHATTGTSFQKDEFAPNVVGPFKTIKMVNNKVA</sequence>
<comment type="caution">
    <text evidence="1">The sequence shown here is derived from an EMBL/GenBank/DDBJ whole genome shotgun (WGS) entry which is preliminary data.</text>
</comment>
<dbReference type="InterPro" id="IPR012337">
    <property type="entry name" value="RNaseH-like_sf"/>
</dbReference>
<reference evidence="2" key="1">
    <citation type="submission" date="2017-03" db="EMBL/GenBank/DDBJ databases">
        <title>Phytopthora megakarya and P. palmivora, two closely related causual agents of cacao black pod achieved similar genome size and gene model numbers by different mechanisms.</title>
        <authorList>
            <person name="Ali S."/>
            <person name="Shao J."/>
            <person name="Larry D.J."/>
            <person name="Kronmiller B."/>
            <person name="Shen D."/>
            <person name="Strem M.D."/>
            <person name="Melnick R.L."/>
            <person name="Guiltinan M.J."/>
            <person name="Tyler B.M."/>
            <person name="Meinhardt L.W."/>
            <person name="Bailey B.A."/>
        </authorList>
    </citation>
    <scope>NUCLEOTIDE SEQUENCE [LARGE SCALE GENOMIC DNA]</scope>
    <source>
        <strain evidence="2">zdho120</strain>
    </source>
</reference>
<name>A0A225WE61_9STRA</name>
<dbReference type="SUPFAM" id="SSF53098">
    <property type="entry name" value="Ribonuclease H-like"/>
    <property type="match status" value="1"/>
</dbReference>
<dbReference type="EMBL" id="NBNE01001034">
    <property type="protein sequence ID" value="OWZ15895.1"/>
    <property type="molecule type" value="Genomic_DNA"/>
</dbReference>
<dbReference type="InterPro" id="IPR036397">
    <property type="entry name" value="RNaseH_sf"/>
</dbReference>